<evidence type="ECO:0000313" key="3">
    <source>
        <dbReference type="Proteomes" id="UP000036061"/>
    </source>
</evidence>
<dbReference type="RefSeq" id="WP_048035682.1">
    <property type="nucleotide sequence ID" value="NZ_CP030117.1"/>
</dbReference>
<reference evidence="2 3" key="1">
    <citation type="journal article" date="2015" name="Genome Announc.">
        <title>Draft Genome Sequence of Brevibacillus brevis DZQ7, a Plant Growth-Promoting Rhizobacterium with Broad-Spectrum Antimicrobial Activity.</title>
        <authorList>
            <person name="Hou Q."/>
            <person name="Wang C."/>
            <person name="Hou X."/>
            <person name="Xia Z."/>
            <person name="Ye J."/>
            <person name="Liu K."/>
            <person name="Liu H."/>
            <person name="Wang J."/>
            <person name="Guo H."/>
            <person name="Yu X."/>
            <person name="Yang Y."/>
            <person name="Du B."/>
            <person name="Ding Y."/>
        </authorList>
    </citation>
    <scope>NUCLEOTIDE SEQUENCE [LARGE SCALE GENOMIC DNA]</scope>
    <source>
        <strain evidence="2 3">DZQ7</strain>
    </source>
</reference>
<organism evidence="2 3">
    <name type="scientific">Brevibacillus brevis</name>
    <name type="common">Bacillus brevis</name>
    <dbReference type="NCBI Taxonomy" id="1393"/>
    <lineage>
        <taxon>Bacteria</taxon>
        <taxon>Bacillati</taxon>
        <taxon>Bacillota</taxon>
        <taxon>Bacilli</taxon>
        <taxon>Bacillales</taxon>
        <taxon>Paenibacillaceae</taxon>
        <taxon>Brevibacillus</taxon>
    </lineage>
</organism>
<accession>A0A2Z4MRR0</accession>
<protein>
    <submittedName>
        <fullName evidence="2">Uncharacterized protein</fullName>
    </submittedName>
</protein>
<sequence length="1541" mass="177036">MGNVTFGKMRSSLVEGAFHPNHPDNPDSPNRPRAEDRYAGYQNPLLGDPGKGQIGRWQTVNLDSLENMIDQMIEQFVRDKNWYAKVRCREALWNMYRRLEWWVNQQIDPQKNDYQRALLMVRDCIYKILKNAEQPDGTHQNVSLPVCPAPYYHHFSGYYLNHYDAIDKEVPTFDMRTLPLSDKFHGLFRYVSSTEDQEWKMVHSVGSNEMAGNENIMKLDVTTLKHGNSSKVTFQWRFKKQGFIRFKYMASTAPGDGLLFFINNNQVGGEWNQNSSWQEAKFHVKPGQTYKFDWFVRRMSDRRFGENAVYVKDVECVEVVQSLDEQTPPDVDTLGDAAYNIPGWEWITFSDKSIITTYFSGVNDTLSRKVQRVLDAECAGDFSFQYEMGVDNPPYTDESALFFDERFASRTQIGEGVRGSTAVSQHGWQWSLDGRSSSTQEDSAIISYDIEIGDNCTVDLTGDVQLICPPLEIDHYEERTTNVSDPLNFSFTGVSHWEWKSIPGLGSGIYMQDPIVSGNGDATYTFDLEADGWIEFSFTTGLRDTERLLVIINDVQQLEATGDEWEKNVQLPLVKGRNTVIFRIQDDLTEEPLEETYPGEFSYRSSSGKHKTPMSSYIDVDREWKTDRNSSYTKEDRAENVYDIFLNPGSSFDFSEELELKSLVDESEEDEYEVIFSEDFNDRDNYAREIRVDDNWEWEDIVTRYHGEGHGGDGVLKVENKDGTRNRLYVENIDLDEPGFVKFEYGGSFSDYEYLSLYSNNRLIWSENKSTSDPLGHTVVVPLSRGKQTLKWVFEDYDEVEVEDPDSDYEPPTKPDPSTGGEQCYPAGTETYLAEYGVNYDPQPVRESKRKFRVAWNTNAHRPIKIYYDGSVPIAQGTEKDGFTIRRHINNSPITTAKYSERLKIYAGKGYNVPNAFDVPVKWVFRSHPDAVKKTPIHYDNTYVITSEQVANKHISSTYWYVVFDSVGNEHLEVEFDYQYYCYELDSQQGNKNGRQVSTRRLYGYAIATEYDPKTNSHLFVTRRGIGWNTPTITATGNTRMNVGNIQNPYKIKDWSGAKHHGPKKFYCNKPGPYCIVFDVRRTFFKDSTFGKDGIPYYIAIRNLKLTSNKHRKFSNNYDDTKVEVTVTDITNRRIIDSYPLSAGPTGQAEHFIEYDVPLGKHYRFDYKLLKGISQRGGLDDNGGVFTLSQGKAVEKWSKYCIDKLGSTYPRDQSPYEPNLPPPTQVIIPDDSWCWIDTIEIRQSKKSKPCRDAYVRVRVHDEDNGTILSEEKYSDFDDIQTIKAAITNDSDEGKNYSIRIKFYTDCDAEARLSNGEYTFHDKLPLPKSSAFVYNFKTTANVPIWMGGCNGSNIQVNIYDQTGNKLQNTTVNLSGNYDFTLENLSKPNITKVRVEITTEQKGEISEWTGKSYLTTFKLRNFKASENWTIVPSPFNSQLDFFIDGVLRGSYTNAGGSPVFQVDRGRHTFTWVFTAKGTTEVWDYCNIDYIKLTNWICDKVLVTPYCDPGSGDKCVEALIKCLLAIWKQRPEACVIGKRIWLFT</sequence>
<proteinExistence type="predicted"/>
<feature type="compositionally biased region" description="Basic and acidic residues" evidence="1">
    <location>
        <begin position="21"/>
        <end position="38"/>
    </location>
</feature>
<feature type="region of interest" description="Disordered" evidence="1">
    <location>
        <begin position="15"/>
        <end position="42"/>
    </location>
</feature>
<feature type="region of interest" description="Disordered" evidence="1">
    <location>
        <begin position="801"/>
        <end position="825"/>
    </location>
</feature>
<gene>
    <name evidence="2" type="ORF">AB432_003760</name>
</gene>
<dbReference type="EMBL" id="CP030117">
    <property type="protein sequence ID" value="AWX59133.1"/>
    <property type="molecule type" value="Genomic_DNA"/>
</dbReference>
<name>A0A2Z4MRR0_BREBE</name>
<evidence type="ECO:0000256" key="1">
    <source>
        <dbReference type="SAM" id="MobiDB-lite"/>
    </source>
</evidence>
<dbReference type="Proteomes" id="UP000036061">
    <property type="component" value="Chromosome"/>
</dbReference>
<evidence type="ECO:0000313" key="2">
    <source>
        <dbReference type="EMBL" id="AWX59133.1"/>
    </source>
</evidence>